<proteinExistence type="predicted"/>
<feature type="compositionally biased region" description="Acidic residues" evidence="1">
    <location>
        <begin position="56"/>
        <end position="71"/>
    </location>
</feature>
<feature type="region of interest" description="Disordered" evidence="1">
    <location>
        <begin position="22"/>
        <end position="73"/>
    </location>
</feature>
<dbReference type="STRING" id="10195.A0A3M7T875"/>
<evidence type="ECO:0000256" key="1">
    <source>
        <dbReference type="SAM" id="MobiDB-lite"/>
    </source>
</evidence>
<dbReference type="Proteomes" id="UP000276133">
    <property type="component" value="Unassembled WGS sequence"/>
</dbReference>
<comment type="caution">
    <text evidence="2">The sequence shown here is derived from an EMBL/GenBank/DDBJ whole genome shotgun (WGS) entry which is preliminary data.</text>
</comment>
<dbReference type="EMBL" id="REGN01000144">
    <property type="protein sequence ID" value="RNA44161.1"/>
    <property type="molecule type" value="Genomic_DNA"/>
</dbReference>
<reference evidence="2 3" key="1">
    <citation type="journal article" date="2018" name="Sci. Rep.">
        <title>Genomic signatures of local adaptation to the degree of environmental predictability in rotifers.</title>
        <authorList>
            <person name="Franch-Gras L."/>
            <person name="Hahn C."/>
            <person name="Garcia-Roger E.M."/>
            <person name="Carmona M.J."/>
            <person name="Serra M."/>
            <person name="Gomez A."/>
        </authorList>
    </citation>
    <scope>NUCLEOTIDE SEQUENCE [LARGE SCALE GENOMIC DNA]</scope>
    <source>
        <strain evidence="2">HYR1</strain>
    </source>
</reference>
<dbReference type="Gene3D" id="3.30.200.20">
    <property type="entry name" value="Phosphorylase Kinase, domain 1"/>
    <property type="match status" value="1"/>
</dbReference>
<evidence type="ECO:0000313" key="2">
    <source>
        <dbReference type="EMBL" id="RNA44161.1"/>
    </source>
</evidence>
<keyword evidence="3" id="KW-1185">Reference proteome</keyword>
<feature type="compositionally biased region" description="Polar residues" evidence="1">
    <location>
        <begin position="45"/>
        <end position="55"/>
    </location>
</feature>
<name>A0A3M7T875_BRAPC</name>
<dbReference type="AlphaFoldDB" id="A0A3M7T875"/>
<feature type="compositionally biased region" description="Low complexity" evidence="1">
    <location>
        <begin position="26"/>
        <end position="44"/>
    </location>
</feature>
<protein>
    <submittedName>
        <fullName evidence="2">Nuclear receptor-binding-like</fullName>
    </submittedName>
</protein>
<accession>A0A3M7T875</accession>
<sequence length="135" mass="14893">MSQEKLAQQLTTSQTCVNCQIQMNKSPPNTASSAASPSPAETSNVNSVEVANGLSSEDENEETIDEVVEESNDGRWSKRNECVSQRDVPGIDNAFLAMDTEYGFEVVWNEINLAGGKKFKNQNLHDDENEIDLTH</sequence>
<dbReference type="OrthoDB" id="1034557at2759"/>
<keyword evidence="2" id="KW-0675">Receptor</keyword>
<organism evidence="2 3">
    <name type="scientific">Brachionus plicatilis</name>
    <name type="common">Marine rotifer</name>
    <name type="synonym">Brachionus muelleri</name>
    <dbReference type="NCBI Taxonomy" id="10195"/>
    <lineage>
        <taxon>Eukaryota</taxon>
        <taxon>Metazoa</taxon>
        <taxon>Spiralia</taxon>
        <taxon>Gnathifera</taxon>
        <taxon>Rotifera</taxon>
        <taxon>Eurotatoria</taxon>
        <taxon>Monogononta</taxon>
        <taxon>Pseudotrocha</taxon>
        <taxon>Ploima</taxon>
        <taxon>Brachionidae</taxon>
        <taxon>Brachionus</taxon>
    </lineage>
</organism>
<evidence type="ECO:0000313" key="3">
    <source>
        <dbReference type="Proteomes" id="UP000276133"/>
    </source>
</evidence>
<gene>
    <name evidence="2" type="ORF">BpHYR1_033218</name>
</gene>